<dbReference type="GO" id="GO:0008360">
    <property type="term" value="P:regulation of cell shape"/>
    <property type="evidence" value="ECO:0007669"/>
    <property type="project" value="UniProtKB-KW"/>
</dbReference>
<gene>
    <name evidence="9" type="ORF">CUU66_22000</name>
</gene>
<keyword evidence="4" id="KW-0067">ATP-binding</keyword>
<dbReference type="GO" id="GO:0005737">
    <property type="term" value="C:cytoplasm"/>
    <property type="evidence" value="ECO:0007669"/>
    <property type="project" value="UniProtKB-SubCell"/>
</dbReference>
<evidence type="ECO:0000259" key="8">
    <source>
        <dbReference type="Pfam" id="PF08245"/>
    </source>
</evidence>
<dbReference type="GO" id="GO:0071555">
    <property type="term" value="P:cell wall organization"/>
    <property type="evidence" value="ECO:0007669"/>
    <property type="project" value="UniProtKB-KW"/>
</dbReference>
<dbReference type="OrthoDB" id="9801978at2"/>
<comment type="pathway">
    <text evidence="6">Cell wall biogenesis; peptidoglycan biosynthesis.</text>
</comment>
<keyword evidence="1 9" id="KW-0436">Ligase</keyword>
<dbReference type="Gene3D" id="3.90.190.20">
    <property type="entry name" value="Mur ligase, C-terminal domain"/>
    <property type="match status" value="1"/>
</dbReference>
<dbReference type="GO" id="GO:0051301">
    <property type="term" value="P:cell division"/>
    <property type="evidence" value="ECO:0007669"/>
    <property type="project" value="UniProtKB-KW"/>
</dbReference>
<comment type="catalytic activity">
    <reaction evidence="6">
        <text>D-alanyl-D-alanine + UDP-N-acetyl-alpha-D-muramoyl-L-alanyl-gamma-D-glutamyl-meso-2,6-diaminopimelate + ATP = UDP-N-acetyl-alpha-D-muramoyl-L-alanyl-gamma-D-glutamyl-meso-2,6-diaminopimeloyl-D-alanyl-D-alanine + ADP + phosphate + H(+)</text>
        <dbReference type="Rhea" id="RHEA:28374"/>
        <dbReference type="ChEBI" id="CHEBI:15378"/>
        <dbReference type="ChEBI" id="CHEBI:30616"/>
        <dbReference type="ChEBI" id="CHEBI:43474"/>
        <dbReference type="ChEBI" id="CHEBI:57822"/>
        <dbReference type="ChEBI" id="CHEBI:61386"/>
        <dbReference type="ChEBI" id="CHEBI:83905"/>
        <dbReference type="ChEBI" id="CHEBI:456216"/>
        <dbReference type="EC" id="6.3.2.10"/>
    </reaction>
</comment>
<dbReference type="PANTHER" id="PTHR43024:SF1">
    <property type="entry name" value="UDP-N-ACETYLMURAMOYL-TRIPEPTIDE--D-ALANYL-D-ALANINE LIGASE"/>
    <property type="match status" value="1"/>
</dbReference>
<name>A0A2N5M085_9BACI</name>
<dbReference type="Gene3D" id="3.40.1190.10">
    <property type="entry name" value="Mur-like, catalytic domain"/>
    <property type="match status" value="1"/>
</dbReference>
<evidence type="ECO:0000256" key="4">
    <source>
        <dbReference type="ARBA" id="ARBA00022840"/>
    </source>
</evidence>
<keyword evidence="3" id="KW-0547">Nucleotide-binding</keyword>
<dbReference type="InterPro" id="IPR051046">
    <property type="entry name" value="MurCDEF_CellWall_CoF430Synth"/>
</dbReference>
<proteinExistence type="predicted"/>
<comment type="subcellular location">
    <subcellularLocation>
        <location evidence="6">Cytoplasm</location>
    </subcellularLocation>
</comment>
<dbReference type="SUPFAM" id="SSF53244">
    <property type="entry name" value="MurD-like peptide ligases, peptide-binding domain"/>
    <property type="match status" value="1"/>
</dbReference>
<evidence type="ECO:0000256" key="5">
    <source>
        <dbReference type="ARBA" id="ARBA00023306"/>
    </source>
</evidence>
<dbReference type="InterPro" id="IPR036565">
    <property type="entry name" value="Mur-like_cat_sf"/>
</dbReference>
<dbReference type="NCBIfam" id="TIGR01143">
    <property type="entry name" value="murF"/>
    <property type="match status" value="1"/>
</dbReference>
<keyword evidence="6" id="KW-0133">Cell shape</keyword>
<evidence type="ECO:0000256" key="6">
    <source>
        <dbReference type="RuleBase" id="RU004136"/>
    </source>
</evidence>
<dbReference type="InterPro" id="IPR013221">
    <property type="entry name" value="Mur_ligase_cen"/>
</dbReference>
<evidence type="ECO:0000313" key="10">
    <source>
        <dbReference type="Proteomes" id="UP000234748"/>
    </source>
</evidence>
<keyword evidence="2 6" id="KW-0132">Cell division</keyword>
<dbReference type="AlphaFoldDB" id="A0A2N5M085"/>
<dbReference type="InterPro" id="IPR005863">
    <property type="entry name" value="UDP-N-AcMur_synth"/>
</dbReference>
<keyword evidence="5 6" id="KW-0131">Cell cycle</keyword>
<keyword evidence="10" id="KW-1185">Reference proteome</keyword>
<dbReference type="Proteomes" id="UP000234748">
    <property type="component" value="Unassembled WGS sequence"/>
</dbReference>
<dbReference type="UniPathway" id="UPA00219"/>
<feature type="domain" description="Mur ligase C-terminal" evidence="7">
    <location>
        <begin position="220"/>
        <end position="344"/>
    </location>
</feature>
<comment type="function">
    <text evidence="6">Involved in cell wall formation. Catalyzes the final step in the synthesis of UDP-N-acetylmuramoyl-pentapeptide, the precursor of murein.</text>
</comment>
<feature type="domain" description="Mur ligase central" evidence="8">
    <location>
        <begin position="9"/>
        <end position="196"/>
    </location>
</feature>
<dbReference type="GO" id="GO:0008766">
    <property type="term" value="F:UDP-N-acetylmuramoylalanyl-D-glutamyl-2,6-diaminopimelate-D-alanyl-D-alanine ligase activity"/>
    <property type="evidence" value="ECO:0007669"/>
    <property type="project" value="RHEA"/>
</dbReference>
<dbReference type="Pfam" id="PF08245">
    <property type="entry name" value="Mur_ligase_M"/>
    <property type="match status" value="1"/>
</dbReference>
<keyword evidence="6" id="KW-0573">Peptidoglycan synthesis</keyword>
<dbReference type="InterPro" id="IPR004101">
    <property type="entry name" value="Mur_ligase_C"/>
</dbReference>
<sequence>MKERPVIAITGSAGKTTTKEMVSSILSRKWNIYKSSGNSNTTWATQKHKKNITDKHQAVVLEYGMNSKGTIAAHCETIKPTIGIITNVGTAHIGNFGGEIEGIALCKSELIKGMKQTGILILNADDPNSKLLSTSGFKGQIAKVGYQNDADYFAYNIQYNKKGMTFDIKIDGDSHSLFIPIFGHHHVINALLAIAVTHQLGITPYDIKEGLKTFLTMKQRLKFLRPGRGINVIDDTYSANPEAAKAAIDVLQNIGHQKKIVILGNMLELGNYSIQGHQEVGRYIAEKEMDLLFTVGNMSKEVGNGALAAGMPADSVKHFSSKKELHKYLKRILEPKTTILVKGSNKSRMKDTVQFLQKLLKSSK</sequence>
<dbReference type="PANTHER" id="PTHR43024">
    <property type="entry name" value="UDP-N-ACETYLMURAMOYL-TRIPEPTIDE--D-ALANYL-D-ALANINE LIGASE"/>
    <property type="match status" value="1"/>
</dbReference>
<evidence type="ECO:0000259" key="7">
    <source>
        <dbReference type="Pfam" id="PF02875"/>
    </source>
</evidence>
<evidence type="ECO:0000256" key="2">
    <source>
        <dbReference type="ARBA" id="ARBA00022618"/>
    </source>
</evidence>
<dbReference type="EC" id="6.3.2.10" evidence="6"/>
<dbReference type="EMBL" id="PGUY01000078">
    <property type="protein sequence ID" value="PLT27787.1"/>
    <property type="molecule type" value="Genomic_DNA"/>
</dbReference>
<comment type="caution">
    <text evidence="9">The sequence shown here is derived from an EMBL/GenBank/DDBJ whole genome shotgun (WGS) entry which is preliminary data.</text>
</comment>
<dbReference type="Pfam" id="PF02875">
    <property type="entry name" value="Mur_ligase_C"/>
    <property type="match status" value="1"/>
</dbReference>
<organism evidence="9 10">
    <name type="scientific">Peribacillus deserti</name>
    <dbReference type="NCBI Taxonomy" id="673318"/>
    <lineage>
        <taxon>Bacteria</taxon>
        <taxon>Bacillati</taxon>
        <taxon>Bacillota</taxon>
        <taxon>Bacilli</taxon>
        <taxon>Bacillales</taxon>
        <taxon>Bacillaceae</taxon>
        <taxon>Peribacillus</taxon>
    </lineage>
</organism>
<reference evidence="9 10" key="1">
    <citation type="submission" date="2017-11" db="EMBL/GenBank/DDBJ databases">
        <title>Comparitive Functional Genomics of Dry Heat Resistant strains isolated from the Viking Spacecraft.</title>
        <authorList>
            <person name="Seuylemezian A."/>
            <person name="Cooper K."/>
            <person name="Vaishampayan P."/>
        </authorList>
    </citation>
    <scope>NUCLEOTIDE SEQUENCE [LARGE SCALE GENOMIC DNA]</scope>
    <source>
        <strain evidence="9 10">V1-29</strain>
    </source>
</reference>
<dbReference type="InterPro" id="IPR036615">
    <property type="entry name" value="Mur_ligase_C_dom_sf"/>
</dbReference>
<dbReference type="GO" id="GO:0009252">
    <property type="term" value="P:peptidoglycan biosynthetic process"/>
    <property type="evidence" value="ECO:0007669"/>
    <property type="project" value="UniProtKB-UniPathway"/>
</dbReference>
<accession>A0A2N5M085</accession>
<dbReference type="GO" id="GO:0047480">
    <property type="term" value="F:UDP-N-acetylmuramoyl-tripeptide-D-alanyl-D-alanine ligase activity"/>
    <property type="evidence" value="ECO:0007669"/>
    <property type="project" value="UniProtKB-EC"/>
</dbReference>
<keyword evidence="6" id="KW-0961">Cell wall biogenesis/degradation</keyword>
<dbReference type="RefSeq" id="WP_101645535.1">
    <property type="nucleotide sequence ID" value="NZ_PGUY01000078.1"/>
</dbReference>
<dbReference type="GO" id="GO:0005524">
    <property type="term" value="F:ATP binding"/>
    <property type="evidence" value="ECO:0007669"/>
    <property type="project" value="UniProtKB-KW"/>
</dbReference>
<evidence type="ECO:0000313" key="9">
    <source>
        <dbReference type="EMBL" id="PLT27787.1"/>
    </source>
</evidence>
<dbReference type="SUPFAM" id="SSF53623">
    <property type="entry name" value="MurD-like peptide ligases, catalytic domain"/>
    <property type="match status" value="1"/>
</dbReference>
<protein>
    <recommendedName>
        <fullName evidence="6">UDP-N-acetylmuramoyl-tripeptide--D-alanyl-D-alanine ligase</fullName>
        <ecNumber evidence="6">6.3.2.10</ecNumber>
    </recommendedName>
</protein>
<evidence type="ECO:0000256" key="1">
    <source>
        <dbReference type="ARBA" id="ARBA00022598"/>
    </source>
</evidence>
<evidence type="ECO:0000256" key="3">
    <source>
        <dbReference type="ARBA" id="ARBA00022741"/>
    </source>
</evidence>